<accession>A0A7L9WMB9</accession>
<sequence>MSTSETVDFPICSCPCGNGKIIKSVTTQDNPWSSADIDYYIGCNDCSKVWQIEYQSLVSREEATAAKKAANDYWSSRENLLSLINPLADNYFERLSAPSMAAEHREMCRLGISSSDIRNYRRLRNSGQSFSSICDPLRNAGWVKELISGSELHVEYEALFAAMNDADANKRQAEKAIKRLPIIGSIPRTRY</sequence>
<dbReference type="AlphaFoldDB" id="A0A7L9WMB9"/>
<organism evidence="1 2">
    <name type="scientific">Pseudooceanicola spongiae</name>
    <dbReference type="NCBI Taxonomy" id="2613965"/>
    <lineage>
        <taxon>Bacteria</taxon>
        <taxon>Pseudomonadati</taxon>
        <taxon>Pseudomonadota</taxon>
        <taxon>Alphaproteobacteria</taxon>
        <taxon>Rhodobacterales</taxon>
        <taxon>Paracoccaceae</taxon>
        <taxon>Pseudooceanicola</taxon>
    </lineage>
</organism>
<dbReference type="EMBL" id="CP045201">
    <property type="protein sequence ID" value="QOL80526.1"/>
    <property type="molecule type" value="Genomic_DNA"/>
</dbReference>
<evidence type="ECO:0000313" key="2">
    <source>
        <dbReference type="Proteomes" id="UP000594118"/>
    </source>
</evidence>
<reference evidence="1 2" key="1">
    <citation type="submission" date="2019-10" db="EMBL/GenBank/DDBJ databases">
        <title>Pseudopuniceibacterium sp. HQ09 islated from Antarctica.</title>
        <authorList>
            <person name="Liao L."/>
            <person name="Su S."/>
            <person name="Chen B."/>
            <person name="Yu Y."/>
        </authorList>
    </citation>
    <scope>NUCLEOTIDE SEQUENCE [LARGE SCALE GENOMIC DNA]</scope>
    <source>
        <strain evidence="1 2">HQ09</strain>
    </source>
</reference>
<protein>
    <submittedName>
        <fullName evidence="1">Uncharacterized protein</fullName>
    </submittedName>
</protein>
<name>A0A7L9WMB9_9RHOB</name>
<keyword evidence="2" id="KW-1185">Reference proteome</keyword>
<dbReference type="RefSeq" id="WP_193082846.1">
    <property type="nucleotide sequence ID" value="NZ_CP045201.1"/>
</dbReference>
<dbReference type="KEGG" id="pshq:F3W81_06710"/>
<gene>
    <name evidence="1" type="ORF">F3W81_06710</name>
</gene>
<proteinExistence type="predicted"/>
<evidence type="ECO:0000313" key="1">
    <source>
        <dbReference type="EMBL" id="QOL80526.1"/>
    </source>
</evidence>
<dbReference type="Proteomes" id="UP000594118">
    <property type="component" value="Chromosome"/>
</dbReference>